<evidence type="ECO:0000313" key="1">
    <source>
        <dbReference type="EMBL" id="MPM66751.1"/>
    </source>
</evidence>
<sequence length="176" mass="20203">MRHALIFKITHRYRAQRVGLKRFKVGMRTVKSLAHYITENGRRQEFPAAAVRQIRTKPRGGDVYDAGHHKRKHLRVWILLFDKSALSSENIFSVALVSSEGRYRRICKYALRCVPHMQRKKHIRPYQKPKVVFGISGFDGLHGIRGIAFSAAAYLDIAHLGLVSESKLFSRETGHP</sequence>
<protein>
    <submittedName>
        <fullName evidence="1">Uncharacterized protein</fullName>
    </submittedName>
</protein>
<reference evidence="1" key="1">
    <citation type="submission" date="2019-08" db="EMBL/GenBank/DDBJ databases">
        <authorList>
            <person name="Kucharzyk K."/>
            <person name="Murdoch R.W."/>
            <person name="Higgins S."/>
            <person name="Loffler F."/>
        </authorList>
    </citation>
    <scope>NUCLEOTIDE SEQUENCE</scope>
</reference>
<accession>A0A645BQA4</accession>
<proteinExistence type="predicted"/>
<gene>
    <name evidence="1" type="ORF">SDC9_113662</name>
</gene>
<organism evidence="1">
    <name type="scientific">bioreactor metagenome</name>
    <dbReference type="NCBI Taxonomy" id="1076179"/>
    <lineage>
        <taxon>unclassified sequences</taxon>
        <taxon>metagenomes</taxon>
        <taxon>ecological metagenomes</taxon>
    </lineage>
</organism>
<comment type="caution">
    <text evidence="1">The sequence shown here is derived from an EMBL/GenBank/DDBJ whole genome shotgun (WGS) entry which is preliminary data.</text>
</comment>
<dbReference type="EMBL" id="VSSQ01021277">
    <property type="protein sequence ID" value="MPM66751.1"/>
    <property type="molecule type" value="Genomic_DNA"/>
</dbReference>
<dbReference type="AlphaFoldDB" id="A0A645BQA4"/>
<name>A0A645BQA4_9ZZZZ</name>